<comment type="caution">
    <text evidence="1">The sequence shown here is derived from an EMBL/GenBank/DDBJ whole genome shotgun (WGS) entry which is preliminary data.</text>
</comment>
<organism evidence="1 2">
    <name type="scientific">Planomonospora corallina</name>
    <dbReference type="NCBI Taxonomy" id="1806052"/>
    <lineage>
        <taxon>Bacteria</taxon>
        <taxon>Bacillati</taxon>
        <taxon>Actinomycetota</taxon>
        <taxon>Actinomycetes</taxon>
        <taxon>Streptosporangiales</taxon>
        <taxon>Streptosporangiaceae</taxon>
        <taxon>Planomonospora</taxon>
    </lineage>
</organism>
<evidence type="ECO:0000313" key="2">
    <source>
        <dbReference type="Proteomes" id="UP001595850"/>
    </source>
</evidence>
<dbReference type="Proteomes" id="UP001595850">
    <property type="component" value="Unassembled WGS sequence"/>
</dbReference>
<protein>
    <submittedName>
        <fullName evidence="1">Uncharacterized protein</fullName>
    </submittedName>
</protein>
<keyword evidence="2" id="KW-1185">Reference proteome</keyword>
<reference evidence="2" key="1">
    <citation type="journal article" date="2019" name="Int. J. Syst. Evol. Microbiol.">
        <title>The Global Catalogue of Microorganisms (GCM) 10K type strain sequencing project: providing services to taxonomists for standard genome sequencing and annotation.</title>
        <authorList>
            <consortium name="The Broad Institute Genomics Platform"/>
            <consortium name="The Broad Institute Genome Sequencing Center for Infectious Disease"/>
            <person name="Wu L."/>
            <person name="Ma J."/>
        </authorList>
    </citation>
    <scope>NUCLEOTIDE SEQUENCE [LARGE SCALE GENOMIC DNA]</scope>
    <source>
        <strain evidence="2">TBRC 4489</strain>
    </source>
</reference>
<gene>
    <name evidence="1" type="ORF">ACFOWE_25625</name>
</gene>
<accession>A0ABV8IIS7</accession>
<evidence type="ECO:0000313" key="1">
    <source>
        <dbReference type="EMBL" id="MFC4061695.1"/>
    </source>
</evidence>
<name>A0ABV8IIS7_9ACTN</name>
<sequence length="63" mass="5933">MTTTGTTSATAAGTEVQASAEACCSTSALQTCCAPEDKGACCGTLAGIATDAPAQAPGSCGCR</sequence>
<dbReference type="RefSeq" id="WP_377292119.1">
    <property type="nucleotide sequence ID" value="NZ_JBHSBM010000034.1"/>
</dbReference>
<proteinExistence type="predicted"/>
<dbReference type="EMBL" id="JBHSBM010000034">
    <property type="protein sequence ID" value="MFC4061695.1"/>
    <property type="molecule type" value="Genomic_DNA"/>
</dbReference>